<feature type="domain" description="C1q" evidence="4">
    <location>
        <begin position="96"/>
        <end position="232"/>
    </location>
</feature>
<dbReference type="InterPro" id="IPR008983">
    <property type="entry name" value="Tumour_necrosis_fac-like_dom"/>
</dbReference>
<dbReference type="PRINTS" id="PR00007">
    <property type="entry name" value="COMPLEMNTC1Q"/>
</dbReference>
<proteinExistence type="predicted"/>
<dbReference type="PANTHER" id="PTHR15427">
    <property type="entry name" value="EMILIN ELASTIN MICROFIBRIL INTERFACE-LOCATED PROTEIN ELASTIN MICROFIBRIL INTERFACER"/>
    <property type="match status" value="1"/>
</dbReference>
<feature type="signal peptide" evidence="3">
    <location>
        <begin position="1"/>
        <end position="15"/>
    </location>
</feature>
<dbReference type="Proteomes" id="UP000683360">
    <property type="component" value="Unassembled WGS sequence"/>
</dbReference>
<evidence type="ECO:0000313" key="5">
    <source>
        <dbReference type="EMBL" id="CAG2230798.1"/>
    </source>
</evidence>
<organism evidence="5 6">
    <name type="scientific">Mytilus edulis</name>
    <name type="common">Blue mussel</name>
    <dbReference type="NCBI Taxonomy" id="6550"/>
    <lineage>
        <taxon>Eukaryota</taxon>
        <taxon>Metazoa</taxon>
        <taxon>Spiralia</taxon>
        <taxon>Lophotrochozoa</taxon>
        <taxon>Mollusca</taxon>
        <taxon>Bivalvia</taxon>
        <taxon>Autobranchia</taxon>
        <taxon>Pteriomorphia</taxon>
        <taxon>Mytilida</taxon>
        <taxon>Mytiloidea</taxon>
        <taxon>Mytilidae</taxon>
        <taxon>Mytilinae</taxon>
        <taxon>Mytilus</taxon>
    </lineage>
</organism>
<evidence type="ECO:0000256" key="1">
    <source>
        <dbReference type="ARBA" id="ARBA00004613"/>
    </source>
</evidence>
<keyword evidence="2" id="KW-0964">Secreted</keyword>
<dbReference type="InterPro" id="IPR001073">
    <property type="entry name" value="C1q_dom"/>
</dbReference>
<sequence length="406" mass="44800">MNLFIVFILISSAVGQNQSNGNFSFDAPLIGEQNLPLVATLDFSKIDTELKSYISNTVYRVIGEKVNIDTQQEIDNRIKEALPQITDAVTENIQSDLRESASFTASLTTSIVPADTIRFDKVWLNTGNAYDKNTGVFTAPRGGRYQFSATVMSSGKQGTVHCAMKKNNITHLNIFGGENFSAGTVNCVLALQKGDHVKIVWTNGQGVYGGHCGHEVDNSTVQIPLLDIQHVPLVALFDTTNLNKVLTTYINSTVEKATEDKISNMKNDLLKDINKDLARTDERPAFSASRTSSKSLGLNEVLTFDKVWLNIGNGYEPTTGVFTVPKDGIYFISNTVMSTKGKFLHCHLWRNNESNVGSFGTDYSSGTLNTVMALRKGDKIYIKHDVYNNESIYGGHWSMFSGYLIN</sequence>
<dbReference type="AlphaFoldDB" id="A0A8S3TGU7"/>
<feature type="chain" id="PRO_5035807193" description="C1q domain-containing protein" evidence="3">
    <location>
        <begin position="16"/>
        <end position="406"/>
    </location>
</feature>
<keyword evidence="6" id="KW-1185">Reference proteome</keyword>
<dbReference type="Pfam" id="PF00386">
    <property type="entry name" value="C1q"/>
    <property type="match status" value="2"/>
</dbReference>
<keyword evidence="3" id="KW-0732">Signal</keyword>
<dbReference type="InterPro" id="IPR050392">
    <property type="entry name" value="Collagen/C1q_domain"/>
</dbReference>
<reference evidence="5" key="1">
    <citation type="submission" date="2021-03" db="EMBL/GenBank/DDBJ databases">
        <authorList>
            <person name="Bekaert M."/>
        </authorList>
    </citation>
    <scope>NUCLEOTIDE SEQUENCE</scope>
</reference>
<dbReference type="EMBL" id="CAJPWZ010002106">
    <property type="protein sequence ID" value="CAG2230798.1"/>
    <property type="molecule type" value="Genomic_DNA"/>
</dbReference>
<accession>A0A8S3TGU7</accession>
<dbReference type="PROSITE" id="PS50871">
    <property type="entry name" value="C1Q"/>
    <property type="match status" value="2"/>
</dbReference>
<dbReference type="Gene3D" id="2.60.120.40">
    <property type="match status" value="2"/>
</dbReference>
<protein>
    <recommendedName>
        <fullName evidence="4">C1q domain-containing protein</fullName>
    </recommendedName>
</protein>
<feature type="domain" description="C1q" evidence="4">
    <location>
        <begin position="279"/>
        <end position="406"/>
    </location>
</feature>
<dbReference type="SMART" id="SM00110">
    <property type="entry name" value="C1Q"/>
    <property type="match status" value="2"/>
</dbReference>
<comment type="subcellular location">
    <subcellularLocation>
        <location evidence="1">Secreted</location>
    </subcellularLocation>
</comment>
<evidence type="ECO:0000256" key="3">
    <source>
        <dbReference type="SAM" id="SignalP"/>
    </source>
</evidence>
<evidence type="ECO:0000313" key="6">
    <source>
        <dbReference type="Proteomes" id="UP000683360"/>
    </source>
</evidence>
<dbReference type="SUPFAM" id="SSF49842">
    <property type="entry name" value="TNF-like"/>
    <property type="match status" value="2"/>
</dbReference>
<dbReference type="PANTHER" id="PTHR15427:SF33">
    <property type="entry name" value="COLLAGEN IV NC1 DOMAIN-CONTAINING PROTEIN"/>
    <property type="match status" value="1"/>
</dbReference>
<gene>
    <name evidence="5" type="ORF">MEDL_43623</name>
</gene>
<dbReference type="GO" id="GO:0005581">
    <property type="term" value="C:collagen trimer"/>
    <property type="evidence" value="ECO:0007669"/>
    <property type="project" value="UniProtKB-KW"/>
</dbReference>
<name>A0A8S3TGU7_MYTED</name>
<evidence type="ECO:0000256" key="2">
    <source>
        <dbReference type="ARBA" id="ARBA00022525"/>
    </source>
</evidence>
<comment type="caution">
    <text evidence="5">The sequence shown here is derived from an EMBL/GenBank/DDBJ whole genome shotgun (WGS) entry which is preliminary data.</text>
</comment>
<evidence type="ECO:0000259" key="4">
    <source>
        <dbReference type="PROSITE" id="PS50871"/>
    </source>
</evidence>